<dbReference type="InterPro" id="IPR012334">
    <property type="entry name" value="Pectin_lyas_fold"/>
</dbReference>
<protein>
    <submittedName>
        <fullName evidence="2">Uncharacterized protein</fullName>
    </submittedName>
</protein>
<evidence type="ECO:0000256" key="1">
    <source>
        <dbReference type="SAM" id="MobiDB-lite"/>
    </source>
</evidence>
<feature type="region of interest" description="Disordered" evidence="1">
    <location>
        <begin position="241"/>
        <end position="274"/>
    </location>
</feature>
<feature type="region of interest" description="Disordered" evidence="1">
    <location>
        <begin position="297"/>
        <end position="321"/>
    </location>
</feature>
<feature type="compositionally biased region" description="Polar residues" evidence="1">
    <location>
        <begin position="1"/>
        <end position="12"/>
    </location>
</feature>
<name>A0A9P6QB39_9FUNG</name>
<organism evidence="2 3">
    <name type="scientific">Mortierella polycephala</name>
    <dbReference type="NCBI Taxonomy" id="41804"/>
    <lineage>
        <taxon>Eukaryota</taxon>
        <taxon>Fungi</taxon>
        <taxon>Fungi incertae sedis</taxon>
        <taxon>Mucoromycota</taxon>
        <taxon>Mortierellomycotina</taxon>
        <taxon>Mortierellomycetes</taxon>
        <taxon>Mortierellales</taxon>
        <taxon>Mortierellaceae</taxon>
        <taxon>Mortierella</taxon>
    </lineage>
</organism>
<reference evidence="2" key="1">
    <citation type="journal article" date="2020" name="Fungal Divers.">
        <title>Resolving the Mortierellaceae phylogeny through synthesis of multi-gene phylogenetics and phylogenomics.</title>
        <authorList>
            <person name="Vandepol N."/>
            <person name="Liber J."/>
            <person name="Desiro A."/>
            <person name="Na H."/>
            <person name="Kennedy M."/>
            <person name="Barry K."/>
            <person name="Grigoriev I.V."/>
            <person name="Miller A.N."/>
            <person name="O'Donnell K."/>
            <person name="Stajich J.E."/>
            <person name="Bonito G."/>
        </authorList>
    </citation>
    <scope>NUCLEOTIDE SEQUENCE</scope>
    <source>
        <strain evidence="2">KOD948</strain>
    </source>
</reference>
<feature type="compositionally biased region" description="Acidic residues" evidence="1">
    <location>
        <begin position="304"/>
        <end position="319"/>
    </location>
</feature>
<feature type="compositionally biased region" description="Polar residues" evidence="1">
    <location>
        <begin position="258"/>
        <end position="270"/>
    </location>
</feature>
<dbReference type="EMBL" id="JAAAJA010000076">
    <property type="protein sequence ID" value="KAG0263377.1"/>
    <property type="molecule type" value="Genomic_DNA"/>
</dbReference>
<feature type="region of interest" description="Disordered" evidence="1">
    <location>
        <begin position="1"/>
        <end position="20"/>
    </location>
</feature>
<keyword evidence="3" id="KW-1185">Reference proteome</keyword>
<evidence type="ECO:0000313" key="2">
    <source>
        <dbReference type="EMBL" id="KAG0263377.1"/>
    </source>
</evidence>
<dbReference type="InterPro" id="IPR011050">
    <property type="entry name" value="Pectin_lyase_fold/virulence"/>
</dbReference>
<dbReference type="SUPFAM" id="SSF51126">
    <property type="entry name" value="Pectin lyase-like"/>
    <property type="match status" value="1"/>
</dbReference>
<dbReference type="Gene3D" id="2.160.20.10">
    <property type="entry name" value="Single-stranded right-handed beta-helix, Pectin lyase-like"/>
    <property type="match status" value="1"/>
</dbReference>
<proteinExistence type="predicted"/>
<dbReference type="OrthoDB" id="509690at2759"/>
<accession>A0A9P6QB39</accession>
<comment type="caution">
    <text evidence="2">The sequence shown here is derived from an EMBL/GenBank/DDBJ whole genome shotgun (WGS) entry which is preliminary data.</text>
</comment>
<gene>
    <name evidence="2" type="ORF">BG011_008899</name>
</gene>
<dbReference type="Proteomes" id="UP000726737">
    <property type="component" value="Unassembled WGS sequence"/>
</dbReference>
<sequence>MDRRQPSNQGQRINGYRRGHVPLPQVPVKITLQPSVDPRVNDRARIQGAIDWVGRLPLQTLVLRDGVTVIQTRGAVLLQAGIYRVQGSLILNRSGVVLRGEGNGPTGTILMAVGQFKHDFIYLHGLLDPSFQGTPEYLAKYGGSKVMSPKDPYIIQDEDVAQVADKYIPVGTTRLPVKDISNFKVGAEVIVQRKAKAKWIKLLGMDHIPPRPNDPSRTMNWDPRQYELRYVRKIMAIEKSTKATSQSAPAAEPKVSGRVQSRTTKRSTVQARGPQSMVRIVADTNRTGRTPVLDSFKLARVRDDDDDKEYEGEDEDDQVREDAQPRVPGYLILDIPTVMNMDPVYGSGIVYNFKREIPIPSDVGVENLALWSEHDAENPEDERHGWFSVMVDHCENCWAVDIKVRNFVSGIKAGPGSKHVTIQDCEITDPISIRSAGGRRYSFMLQGQMGLVKRCFSSDARHDFLTGSKTSGPNVFVDSEGVRANNDAGPHDRWSTGTLYDNVHSHDLNVRNRGWMGSGQGWSGAFQVVYRCSAEVPVMFQSPPGATNWVIEFDGALGEKSVEFQGDDATFLDTEPQEEDRIPRSLYWAQLVARKGGSSSMGKVIENYVGVAGRNRYPQPLPRAFTM</sequence>
<dbReference type="AlphaFoldDB" id="A0A9P6QB39"/>
<evidence type="ECO:0000313" key="3">
    <source>
        <dbReference type="Proteomes" id="UP000726737"/>
    </source>
</evidence>